<keyword evidence="3" id="KW-0812">Transmembrane</keyword>
<feature type="compositionally biased region" description="Pro residues" evidence="2">
    <location>
        <begin position="1076"/>
        <end position="1090"/>
    </location>
</feature>
<evidence type="ECO:0000256" key="3">
    <source>
        <dbReference type="SAM" id="Phobius"/>
    </source>
</evidence>
<feature type="region of interest" description="Disordered" evidence="2">
    <location>
        <begin position="724"/>
        <end position="748"/>
    </location>
</feature>
<evidence type="ECO:0000313" key="5">
    <source>
        <dbReference type="EMBL" id="KAJ2006288.1"/>
    </source>
</evidence>
<name>A0A9W8BKR1_9FUNG</name>
<feature type="compositionally biased region" description="Low complexity" evidence="2">
    <location>
        <begin position="7"/>
        <end position="20"/>
    </location>
</feature>
<accession>A0A9W8BKR1</accession>
<comment type="caution">
    <text evidence="5">The sequence shown here is derived from an EMBL/GenBank/DDBJ whole genome shotgun (WGS) entry which is preliminary data.</text>
</comment>
<evidence type="ECO:0000256" key="2">
    <source>
        <dbReference type="SAM" id="MobiDB-lite"/>
    </source>
</evidence>
<feature type="coiled-coil region" evidence="1">
    <location>
        <begin position="400"/>
        <end position="571"/>
    </location>
</feature>
<evidence type="ECO:0000259" key="4">
    <source>
        <dbReference type="SMART" id="SM00060"/>
    </source>
</evidence>
<dbReference type="Gene3D" id="2.60.40.10">
    <property type="entry name" value="Immunoglobulins"/>
    <property type="match status" value="1"/>
</dbReference>
<feature type="transmembrane region" description="Helical" evidence="3">
    <location>
        <begin position="123"/>
        <end position="149"/>
    </location>
</feature>
<feature type="transmembrane region" description="Helical" evidence="3">
    <location>
        <begin position="93"/>
        <end position="117"/>
    </location>
</feature>
<keyword evidence="1" id="KW-0175">Coiled coil</keyword>
<feature type="region of interest" description="Disordered" evidence="2">
    <location>
        <begin position="1133"/>
        <end position="1156"/>
    </location>
</feature>
<evidence type="ECO:0000313" key="6">
    <source>
        <dbReference type="Proteomes" id="UP001150907"/>
    </source>
</evidence>
<dbReference type="InterPro" id="IPR013783">
    <property type="entry name" value="Ig-like_fold"/>
</dbReference>
<dbReference type="PANTHER" id="PTHR44281">
    <property type="entry name" value="SPINDLE ASSEMBLY ABNORMAL PROTEIN 6 HOMOLOG"/>
    <property type="match status" value="1"/>
</dbReference>
<protein>
    <recommendedName>
        <fullName evidence="4">Fibronectin type-III domain-containing protein</fullName>
    </recommendedName>
</protein>
<dbReference type="SMART" id="SM00060">
    <property type="entry name" value="FN3"/>
    <property type="match status" value="1"/>
</dbReference>
<dbReference type="PANTHER" id="PTHR44281:SF2">
    <property type="entry name" value="SPINDLE ASSEMBLY ABNORMAL PROTEIN 6 HOMOLOG"/>
    <property type="match status" value="1"/>
</dbReference>
<keyword evidence="3" id="KW-0472">Membrane</keyword>
<keyword evidence="3" id="KW-1133">Transmembrane helix</keyword>
<dbReference type="EMBL" id="JANBQF010000066">
    <property type="protein sequence ID" value="KAJ2006288.1"/>
    <property type="molecule type" value="Genomic_DNA"/>
</dbReference>
<sequence length="1156" mass="124184">MKHGKQAAAPAPAHALPPGSDAAAAAATTTAEPCLSSPAPLGGPSADLSGLLDMWWDHVLLFFIRHRACAALAVWLAVFLFDVMDLHMPAEWLIFTLFSFSVFVHAFAMSVLLFAALTSAMTVLNIAVFYLLPFSITSLFSTLVVCMLLVRGLHGLDLKGWAVTALMALARLNTPWCETLPNYLQAPIAAYCTSFGFLWLAYHNARRLERLVDPVCLLLGAAPPPPPRIHLVEICHTSIAIAWRTSSSTASVAQPTLTSAHGHYSTNSSQPPISTVPDFPSLGDTAAPSARTLRYEIEANGHIVGNCAPTAAHARIQGLIPTCLYQVRVWAISHNHARSSSLPVFVTTLSARDSEACDDTDSNSKSAAEPALVSANLLRSEIEDSRRTIHGLQVSISDLKASADDERSHLQEEISGLRSKRKDEESLQAAQRDKIRHLESEKRRLDKERLRLDKDITDALARKQRALDRLREQERQVQAYVRDTKSIEADMERERRDHQQQQAELRTTIATLKSEIDKAKQKMASLSVQQTELSDMLKAKRIALAEQEKKNAELDSQIKGALQRKRQLKESQAKVSTSAAVSQPDLCAMTSQLDCVAQDCQHLEVAVANRQRPIPARMTSPIVAFPPPGLPTPSTAMQPNPYSSMYGFRGVSTSVSAAEATSVLVPCYPANTFPMQQRIAPAIGFNNQCGSGARHGRSSSFASSPLGSLSAQGISSHNQLLHRDLVPSGGQANGSVGSSPGLGHVGISDVTTSRRSADFNDMFRLQDRDNSHRLLPAAGSSSARMAPPLRMGPHGIISSSVTSDSISVRNAGSVNSGNNCGAAMSALPGNYLASSSSINEPGTRGFARQLSPADFWSESVVSPTSLSTTMAEASALSILRDTDLAYPTPERPGCRTVGQRTVVWGRQESLAPLPPPTASLPPVFGGSNVAARLPGVYHHPLNRVLTSSTDRLDLHDGFGAPGETPHGRFSSLDLRTAAGGWPEPDYTSQSRGLNGDGNLSGRSSTTNDRRASPCPDMGAFLLRSATPVEPPPLRLSGDMLPIHRPHIEPIGAPVRRRVGGPPSPKAPTRGSSHPISQPPLSPAVQPPPPVAGQYPPGLPISREMSHPSSFGHSLYYKRSLWDLDVAVDSAVTERAKPVSLQSNKAPGNSGGARQHR</sequence>
<dbReference type="SUPFAM" id="SSF49265">
    <property type="entry name" value="Fibronectin type III"/>
    <property type="match status" value="1"/>
</dbReference>
<dbReference type="AlphaFoldDB" id="A0A9W8BKR1"/>
<proteinExistence type="predicted"/>
<feature type="domain" description="Fibronectin type-III" evidence="4">
    <location>
        <begin position="223"/>
        <end position="340"/>
    </location>
</feature>
<feature type="transmembrane region" description="Helical" evidence="3">
    <location>
        <begin position="59"/>
        <end position="81"/>
    </location>
</feature>
<feature type="region of interest" description="Disordered" evidence="2">
    <location>
        <begin position="1044"/>
        <end position="1109"/>
    </location>
</feature>
<feature type="region of interest" description="Disordered" evidence="2">
    <location>
        <begin position="955"/>
        <end position="1017"/>
    </location>
</feature>
<keyword evidence="6" id="KW-1185">Reference proteome</keyword>
<dbReference type="InterPro" id="IPR003961">
    <property type="entry name" value="FN3_dom"/>
</dbReference>
<organism evidence="5 6">
    <name type="scientific">Coemansia thaxteri</name>
    <dbReference type="NCBI Taxonomy" id="2663907"/>
    <lineage>
        <taxon>Eukaryota</taxon>
        <taxon>Fungi</taxon>
        <taxon>Fungi incertae sedis</taxon>
        <taxon>Zoopagomycota</taxon>
        <taxon>Kickxellomycotina</taxon>
        <taxon>Kickxellomycetes</taxon>
        <taxon>Kickxellales</taxon>
        <taxon>Kickxellaceae</taxon>
        <taxon>Coemansia</taxon>
    </lineage>
</organism>
<gene>
    <name evidence="5" type="ORF">H4R26_001474</name>
</gene>
<dbReference type="OrthoDB" id="5572782at2759"/>
<dbReference type="Proteomes" id="UP001150907">
    <property type="component" value="Unassembled WGS sequence"/>
</dbReference>
<feature type="region of interest" description="Disordered" evidence="2">
    <location>
        <begin position="1"/>
        <end position="20"/>
    </location>
</feature>
<dbReference type="InterPro" id="IPR036116">
    <property type="entry name" value="FN3_sf"/>
</dbReference>
<reference evidence="5" key="1">
    <citation type="submission" date="2022-07" db="EMBL/GenBank/DDBJ databases">
        <title>Phylogenomic reconstructions and comparative analyses of Kickxellomycotina fungi.</title>
        <authorList>
            <person name="Reynolds N.K."/>
            <person name="Stajich J.E."/>
            <person name="Barry K."/>
            <person name="Grigoriev I.V."/>
            <person name="Crous P."/>
            <person name="Smith M.E."/>
        </authorList>
    </citation>
    <scope>NUCLEOTIDE SEQUENCE</scope>
    <source>
        <strain evidence="5">IMI 214461</strain>
    </source>
</reference>
<evidence type="ECO:0000256" key="1">
    <source>
        <dbReference type="SAM" id="Coils"/>
    </source>
</evidence>